<gene>
    <name evidence="2" type="ORF">Cvel_20500</name>
</gene>
<feature type="region of interest" description="Disordered" evidence="1">
    <location>
        <begin position="555"/>
        <end position="585"/>
    </location>
</feature>
<feature type="region of interest" description="Disordered" evidence="1">
    <location>
        <begin position="239"/>
        <end position="264"/>
    </location>
</feature>
<protein>
    <submittedName>
        <fullName evidence="2">Uncharacterized protein</fullName>
    </submittedName>
</protein>
<feature type="region of interest" description="Disordered" evidence="1">
    <location>
        <begin position="698"/>
        <end position="765"/>
    </location>
</feature>
<evidence type="ECO:0000256" key="1">
    <source>
        <dbReference type="SAM" id="MobiDB-lite"/>
    </source>
</evidence>
<accession>A0A0G4G6Z8</accession>
<dbReference type="AlphaFoldDB" id="A0A0G4G6Z8"/>
<feature type="compositionally biased region" description="Polar residues" evidence="1">
    <location>
        <begin position="252"/>
        <end position="264"/>
    </location>
</feature>
<evidence type="ECO:0000313" key="2">
    <source>
        <dbReference type="EMBL" id="CEM24163.1"/>
    </source>
</evidence>
<dbReference type="EMBL" id="CDMZ01000931">
    <property type="protein sequence ID" value="CEM24163.1"/>
    <property type="molecule type" value="Genomic_DNA"/>
</dbReference>
<organism evidence="2">
    <name type="scientific">Chromera velia CCMP2878</name>
    <dbReference type="NCBI Taxonomy" id="1169474"/>
    <lineage>
        <taxon>Eukaryota</taxon>
        <taxon>Sar</taxon>
        <taxon>Alveolata</taxon>
        <taxon>Colpodellida</taxon>
        <taxon>Chromeraceae</taxon>
        <taxon>Chromera</taxon>
    </lineage>
</organism>
<feature type="compositionally biased region" description="Low complexity" evidence="1">
    <location>
        <begin position="715"/>
        <end position="725"/>
    </location>
</feature>
<feature type="compositionally biased region" description="Basic and acidic residues" evidence="1">
    <location>
        <begin position="555"/>
        <end position="576"/>
    </location>
</feature>
<feature type="compositionally biased region" description="Basic and acidic residues" evidence="1">
    <location>
        <begin position="727"/>
        <end position="749"/>
    </location>
</feature>
<dbReference type="VEuPathDB" id="CryptoDB:Cvel_20500"/>
<feature type="region of interest" description="Disordered" evidence="1">
    <location>
        <begin position="36"/>
        <end position="67"/>
    </location>
</feature>
<feature type="compositionally biased region" description="Basic and acidic residues" evidence="1">
    <location>
        <begin position="702"/>
        <end position="713"/>
    </location>
</feature>
<reference evidence="2" key="1">
    <citation type="submission" date="2014-11" db="EMBL/GenBank/DDBJ databases">
        <authorList>
            <person name="Otto D Thomas"/>
            <person name="Naeem Raeece"/>
        </authorList>
    </citation>
    <scope>NUCLEOTIDE SEQUENCE</scope>
</reference>
<proteinExistence type="predicted"/>
<name>A0A0G4G6Z8_9ALVE</name>
<sequence length="887" mass="97669">MFSSFLSSASAFRRLFPGFLLFCPVLLFFLSSSHRGVSSRSDASPTTGASEKLQEAETRVTELQQEIGGLTTKVTDAKTERDAAEKESFAAVAKSASMKEAAADLMAEIADRRKQTAALLSEMKKPEKHISNEQLDEFERMAEATNRQLENDLQQKEAEVREAEARSIKSTMVASRKAKELMAAEGSLTAGQTQLQEAQREKAIAGDLLEMADQEQAEERAVQQISRLQSELAKAKANAQVEKQLQKKRATQSKGTKTEAPTKSLTQLPSLLENAKEIPTKQMATPPADPEFNAAVSRAFQEQLRSADSSLASQALMQARVQAADADLDAESPNLKETADPRKTLLEEEWAPYVPNTPPPVPTAMAEENDATGIGMPPTAGGGEDFDEFSSAFLEMRQTQRSVPRTPDQIQAAIEQQRQVIAQARQAEQEAAARMMQESAQIDSTIEASLTARETEAKKKVYRDSPDAPDGLHTAKVVMRQIRLSLACRLLTFLVVLGGAPRQTLTSLMEDEGRKRAVEQLVTPEPLIGKLWHRHRGKRDFSAIEEVPVSFLDKRQGDRQLDRQKKKDQEQERMQREGSVSMPESRCGSLASEYRSCFLGAALEKYGEESEDIKKKCPTARDELKLKMTLLGKLGGNSEPQMSYKEYVRELNIKCERYLSDLVTLKLQTAAHATQQSPDPLNRWTQSLRVLEGRMKWCQSSRMKEPPPRRGDLPQRQQAAASSSRRPGRDSDESDRTGEQNDEDREKGCEGASGSVSDGGAMKAVKGDATWEATEKAAGKVGGEVTAEATAKVGGEVDGQKGQTTTACKSPKELFASRLKECAKALYEQDKNIKAPVGDVPIDLHLLDSFAPVLQQVFKVETHGTGIEFSCQDLAAKWQTECSSPLI</sequence>